<protein>
    <recommendedName>
        <fullName evidence="4">Rod shape-determining protein MreD</fullName>
    </recommendedName>
</protein>
<dbReference type="EMBL" id="JARGYT010000013">
    <property type="protein sequence ID" value="MDZ5761971.1"/>
    <property type="molecule type" value="Genomic_DNA"/>
</dbReference>
<feature type="transmembrane region" description="Helical" evidence="1">
    <location>
        <begin position="6"/>
        <end position="31"/>
    </location>
</feature>
<sequence length="156" mass="18420">MLSFFYWITLIVLSNLVFLPFSRIFLLLFTIRVSFSRYSIGSQLLNLSLMSLLYSFISGSEVLCDYTSSLLLYVALMLKENFLKNNKLLKRIVSIDKLNPLFLFILLLIIYYTRILLTYGFYGDFYMIMKLCCIFGVTVTLFYLVINKGFYEKQER</sequence>
<gene>
    <name evidence="2" type="ORF">Cyrtocomes_00335</name>
</gene>
<accession>A0ABU5L762</accession>
<feature type="transmembrane region" description="Helical" evidence="1">
    <location>
        <begin position="128"/>
        <end position="146"/>
    </location>
</feature>
<evidence type="ECO:0000256" key="1">
    <source>
        <dbReference type="SAM" id="Phobius"/>
    </source>
</evidence>
<comment type="caution">
    <text evidence="2">The sequence shown here is derived from an EMBL/GenBank/DDBJ whole genome shotgun (WGS) entry which is preliminary data.</text>
</comment>
<keyword evidence="1" id="KW-0472">Membrane</keyword>
<evidence type="ECO:0008006" key="4">
    <source>
        <dbReference type="Google" id="ProtNLM"/>
    </source>
</evidence>
<evidence type="ECO:0000313" key="3">
    <source>
        <dbReference type="Proteomes" id="UP001293791"/>
    </source>
</evidence>
<feature type="transmembrane region" description="Helical" evidence="1">
    <location>
        <begin position="101"/>
        <end position="122"/>
    </location>
</feature>
<evidence type="ECO:0000313" key="2">
    <source>
        <dbReference type="EMBL" id="MDZ5761971.1"/>
    </source>
</evidence>
<reference evidence="2 3" key="1">
    <citation type="submission" date="2023-02" db="EMBL/GenBank/DDBJ databases">
        <title>Host association and intracellularity evolved multiple times independently in the Rickettsiales.</title>
        <authorList>
            <person name="Castelli M."/>
            <person name="Nardi T."/>
            <person name="Gammuto L."/>
            <person name="Bellinzona G."/>
            <person name="Sabaneyeva E."/>
            <person name="Potekhin A."/>
            <person name="Serra V."/>
            <person name="Petroni G."/>
            <person name="Sassera D."/>
        </authorList>
    </citation>
    <scope>NUCLEOTIDE SEQUENCE [LARGE SCALE GENOMIC DNA]</scope>
    <source>
        <strain evidence="2 3">BOD18</strain>
    </source>
</reference>
<proteinExistence type="predicted"/>
<keyword evidence="1" id="KW-0812">Transmembrane</keyword>
<name>A0ABU5L762_9RICK</name>
<keyword evidence="1" id="KW-1133">Transmembrane helix</keyword>
<dbReference type="Proteomes" id="UP001293791">
    <property type="component" value="Unassembled WGS sequence"/>
</dbReference>
<keyword evidence="3" id="KW-1185">Reference proteome</keyword>
<organism evidence="2 3">
    <name type="scientific">Candidatus Cyrtobacter comes</name>
    <dbReference type="NCBI Taxonomy" id="675776"/>
    <lineage>
        <taxon>Bacteria</taxon>
        <taxon>Pseudomonadati</taxon>
        <taxon>Pseudomonadota</taxon>
        <taxon>Alphaproteobacteria</taxon>
        <taxon>Rickettsiales</taxon>
        <taxon>Candidatus Midichloriaceae</taxon>
        <taxon>Candidatus Cyrtobacter</taxon>
    </lineage>
</organism>